<comment type="caution">
    <text evidence="3">The sequence shown here is derived from an EMBL/GenBank/DDBJ whole genome shotgun (WGS) entry which is preliminary data.</text>
</comment>
<keyword evidence="4" id="KW-1185">Reference proteome</keyword>
<sequence>MTDALALMIPLAPFLMVIGIVWIRSRTKLEEKRLTATAEQSAEKAAQYASKVTELEDRVRVLERIVTDKGYDVATQIEALRDQRRVEDLLEKRTTAP</sequence>
<keyword evidence="2" id="KW-0472">Membrane</keyword>
<keyword evidence="1" id="KW-0175">Coiled coil</keyword>
<evidence type="ECO:0000256" key="1">
    <source>
        <dbReference type="SAM" id="Coils"/>
    </source>
</evidence>
<dbReference type="AlphaFoldDB" id="A0A6I4TSH9"/>
<evidence type="ECO:0000256" key="2">
    <source>
        <dbReference type="SAM" id="Phobius"/>
    </source>
</evidence>
<evidence type="ECO:0008006" key="5">
    <source>
        <dbReference type="Google" id="ProtNLM"/>
    </source>
</evidence>
<protein>
    <recommendedName>
        <fullName evidence="5">Phage shock protein B</fullName>
    </recommendedName>
</protein>
<feature type="transmembrane region" description="Helical" evidence="2">
    <location>
        <begin position="6"/>
        <end position="23"/>
    </location>
</feature>
<feature type="coiled-coil region" evidence="1">
    <location>
        <begin position="38"/>
        <end position="65"/>
    </location>
</feature>
<evidence type="ECO:0000313" key="3">
    <source>
        <dbReference type="EMBL" id="MXO98279.1"/>
    </source>
</evidence>
<accession>A0A6I4TSH9</accession>
<reference evidence="3 4" key="1">
    <citation type="submission" date="2019-12" db="EMBL/GenBank/DDBJ databases">
        <title>Genomic-based taxomic classification of the family Erythrobacteraceae.</title>
        <authorList>
            <person name="Xu L."/>
        </authorList>
    </citation>
    <scope>NUCLEOTIDE SEQUENCE [LARGE SCALE GENOMIC DNA]</scope>
    <source>
        <strain evidence="3 4">S36</strain>
    </source>
</reference>
<dbReference type="EMBL" id="WTYJ01000001">
    <property type="protein sequence ID" value="MXO98279.1"/>
    <property type="molecule type" value="Genomic_DNA"/>
</dbReference>
<dbReference type="OrthoDB" id="7428745at2"/>
<dbReference type="RefSeq" id="WP_161389934.1">
    <property type="nucleotide sequence ID" value="NZ_JBHSCP010000001.1"/>
</dbReference>
<keyword evidence="2" id="KW-1133">Transmembrane helix</keyword>
<evidence type="ECO:0000313" key="4">
    <source>
        <dbReference type="Proteomes" id="UP000469430"/>
    </source>
</evidence>
<dbReference type="Proteomes" id="UP000469430">
    <property type="component" value="Unassembled WGS sequence"/>
</dbReference>
<gene>
    <name evidence="3" type="ORF">GRI97_04685</name>
</gene>
<organism evidence="3 4">
    <name type="scientific">Croceibacterium xixiisoli</name>
    <dbReference type="NCBI Taxonomy" id="1476466"/>
    <lineage>
        <taxon>Bacteria</taxon>
        <taxon>Pseudomonadati</taxon>
        <taxon>Pseudomonadota</taxon>
        <taxon>Alphaproteobacteria</taxon>
        <taxon>Sphingomonadales</taxon>
        <taxon>Erythrobacteraceae</taxon>
        <taxon>Croceibacterium</taxon>
    </lineage>
</organism>
<name>A0A6I4TSH9_9SPHN</name>
<proteinExistence type="predicted"/>
<keyword evidence="2" id="KW-0812">Transmembrane</keyword>